<comment type="caution">
    <text evidence="9">The sequence shown here is derived from an EMBL/GenBank/DDBJ whole genome shotgun (WGS) entry which is preliminary data.</text>
</comment>
<dbReference type="PANTHER" id="PTHR11741:SF0">
    <property type="entry name" value="ELONGATION FACTOR TS, MITOCHONDRIAL"/>
    <property type="match status" value="1"/>
</dbReference>
<gene>
    <name evidence="5 9" type="primary">tsf</name>
    <name evidence="9" type="ORF">COV84_04115</name>
</gene>
<evidence type="ECO:0000256" key="6">
    <source>
        <dbReference type="RuleBase" id="RU000642"/>
    </source>
</evidence>
<evidence type="ECO:0000256" key="4">
    <source>
        <dbReference type="ARBA" id="ARBA00022917"/>
    </source>
</evidence>
<dbReference type="SUPFAM" id="SSF46934">
    <property type="entry name" value="UBA-like"/>
    <property type="match status" value="1"/>
</dbReference>
<feature type="domain" description="Translation elongation factor EFTs/EF1B dimerisation" evidence="8">
    <location>
        <begin position="91"/>
        <end position="193"/>
    </location>
</feature>
<proteinExistence type="inferred from homology"/>
<keyword evidence="5" id="KW-0963">Cytoplasm</keyword>
<dbReference type="InterPro" id="IPR001816">
    <property type="entry name" value="Transl_elong_EFTs/EF1B"/>
</dbReference>
<reference evidence="9 10" key="1">
    <citation type="submission" date="2017-09" db="EMBL/GenBank/DDBJ databases">
        <title>Depth-based differentiation of microbial function through sediment-hosted aquifers and enrichment of novel symbionts in the deep terrestrial subsurface.</title>
        <authorList>
            <person name="Probst A.J."/>
            <person name="Ladd B."/>
            <person name="Jarett J.K."/>
            <person name="Geller-Mcgrath D.E."/>
            <person name="Sieber C.M."/>
            <person name="Emerson J.B."/>
            <person name="Anantharaman K."/>
            <person name="Thomas B.C."/>
            <person name="Malmstrom R."/>
            <person name="Stieglmeier M."/>
            <person name="Klingl A."/>
            <person name="Woyke T."/>
            <person name="Ryan C.M."/>
            <person name="Banfield J.F."/>
        </authorList>
    </citation>
    <scope>NUCLEOTIDE SEQUENCE [LARGE SCALE GENOMIC DNA]</scope>
    <source>
        <strain evidence="9">CG11_big_fil_rev_8_21_14_0_20_40_15</strain>
    </source>
</reference>
<evidence type="ECO:0000256" key="5">
    <source>
        <dbReference type="HAMAP-Rule" id="MF_00050"/>
    </source>
</evidence>
<keyword evidence="3 5" id="KW-0251">Elongation factor</keyword>
<dbReference type="HAMAP" id="MF_00050">
    <property type="entry name" value="EF_Ts"/>
    <property type="match status" value="1"/>
</dbReference>
<dbReference type="Gene3D" id="1.10.286.20">
    <property type="match status" value="1"/>
</dbReference>
<evidence type="ECO:0000256" key="1">
    <source>
        <dbReference type="ARBA" id="ARBA00005532"/>
    </source>
</evidence>
<comment type="subcellular location">
    <subcellularLocation>
        <location evidence="5 7">Cytoplasm</location>
    </subcellularLocation>
</comment>
<feature type="region of interest" description="Involved in Mg(2+) ion dislocation from EF-Tu" evidence="5">
    <location>
        <begin position="80"/>
        <end position="83"/>
    </location>
</feature>
<dbReference type="Gene3D" id="1.10.8.10">
    <property type="entry name" value="DNA helicase RuvA subunit, C-terminal domain"/>
    <property type="match status" value="1"/>
</dbReference>
<dbReference type="Proteomes" id="UP000229317">
    <property type="component" value="Unassembled WGS sequence"/>
</dbReference>
<dbReference type="InterPro" id="IPR018101">
    <property type="entry name" value="Transl_elong_Ts_CS"/>
</dbReference>
<dbReference type="NCBIfam" id="TIGR00116">
    <property type="entry name" value="tsf"/>
    <property type="match status" value="1"/>
</dbReference>
<dbReference type="FunFam" id="1.10.8.10:FF:000001">
    <property type="entry name" value="Elongation factor Ts"/>
    <property type="match status" value="1"/>
</dbReference>
<evidence type="ECO:0000313" key="9">
    <source>
        <dbReference type="EMBL" id="PIQ74902.1"/>
    </source>
</evidence>
<evidence type="ECO:0000256" key="2">
    <source>
        <dbReference type="ARBA" id="ARBA00016956"/>
    </source>
</evidence>
<dbReference type="Gene3D" id="3.30.479.20">
    <property type="entry name" value="Elongation factor Ts, dimerisation domain"/>
    <property type="match status" value="1"/>
</dbReference>
<keyword evidence="4 5" id="KW-0648">Protein biosynthesis</keyword>
<dbReference type="EMBL" id="PCVO01000062">
    <property type="protein sequence ID" value="PIQ74902.1"/>
    <property type="molecule type" value="Genomic_DNA"/>
</dbReference>
<dbReference type="GO" id="GO:0005737">
    <property type="term" value="C:cytoplasm"/>
    <property type="evidence" value="ECO:0007669"/>
    <property type="project" value="UniProtKB-SubCell"/>
</dbReference>
<protein>
    <recommendedName>
        <fullName evidence="2 5">Elongation factor Ts</fullName>
        <shortName evidence="5">EF-Ts</shortName>
    </recommendedName>
</protein>
<dbReference type="GO" id="GO:0003746">
    <property type="term" value="F:translation elongation factor activity"/>
    <property type="evidence" value="ECO:0007669"/>
    <property type="project" value="UniProtKB-UniRule"/>
</dbReference>
<comment type="function">
    <text evidence="5 6">Associates with the EF-Tu.GDP complex and induces the exchange of GDP to GTP. It remains bound to the aminoacyl-tRNA.EF-Tu.GTP complex up to the GTP hydrolysis stage on the ribosome.</text>
</comment>
<dbReference type="SUPFAM" id="SSF54713">
    <property type="entry name" value="Elongation factor Ts (EF-Ts), dimerisation domain"/>
    <property type="match status" value="1"/>
</dbReference>
<evidence type="ECO:0000259" key="8">
    <source>
        <dbReference type="Pfam" id="PF00889"/>
    </source>
</evidence>
<organism evidence="9 10">
    <name type="scientific">Candidatus Portnoybacteria bacterium CG11_big_fil_rev_8_21_14_0_20_40_15</name>
    <dbReference type="NCBI Taxonomy" id="1974817"/>
    <lineage>
        <taxon>Bacteria</taxon>
        <taxon>Candidatus Portnoyibacteriota</taxon>
    </lineage>
</organism>
<dbReference type="InterPro" id="IPR014039">
    <property type="entry name" value="Transl_elong_EFTs/EF1B_dimer"/>
</dbReference>
<dbReference type="PANTHER" id="PTHR11741">
    <property type="entry name" value="ELONGATION FACTOR TS"/>
    <property type="match status" value="1"/>
</dbReference>
<name>A0A2H0KRY1_9BACT</name>
<dbReference type="Pfam" id="PF00889">
    <property type="entry name" value="EF_TS"/>
    <property type="match status" value="1"/>
</dbReference>
<evidence type="ECO:0000313" key="10">
    <source>
        <dbReference type="Proteomes" id="UP000229317"/>
    </source>
</evidence>
<comment type="similarity">
    <text evidence="1 5 6">Belongs to the EF-Ts family.</text>
</comment>
<evidence type="ECO:0000256" key="3">
    <source>
        <dbReference type="ARBA" id="ARBA00022768"/>
    </source>
</evidence>
<dbReference type="InterPro" id="IPR036402">
    <property type="entry name" value="EF-Ts_dimer_sf"/>
</dbReference>
<accession>A0A2H0KRY1</accession>
<dbReference type="PROSITE" id="PS01127">
    <property type="entry name" value="EF_TS_2"/>
    <property type="match status" value="1"/>
</dbReference>
<dbReference type="AlphaFoldDB" id="A0A2H0KRY1"/>
<evidence type="ECO:0000256" key="7">
    <source>
        <dbReference type="RuleBase" id="RU000643"/>
    </source>
</evidence>
<dbReference type="CDD" id="cd14275">
    <property type="entry name" value="UBA_EF-Ts"/>
    <property type="match status" value="1"/>
</dbReference>
<sequence length="194" mass="21847">MITAQQVKELRDKTLASMADCKKALEESGGDFAKAEVLLRRRGKQVAEKRAEKEATQGIVECYVHSNKKIGVLVELNCETDFVAKNETFKELAHDIALHVASMNPQYLGVQDIPQDLLAKKKNEFMEELKNSGKPQAVQNQIIEGKLKKFSEEISLLEQPFVKNPEQKVGDLVSEYMGKIGEKIKIGKFTRLEI</sequence>
<dbReference type="InterPro" id="IPR009060">
    <property type="entry name" value="UBA-like_sf"/>
</dbReference>